<dbReference type="PANTHER" id="PTHR46494:SF1">
    <property type="entry name" value="CORA FAMILY METAL ION TRANSPORTER (EUROFUNG)"/>
    <property type="match status" value="1"/>
</dbReference>
<protein>
    <recommendedName>
        <fullName evidence="8">Cora-domain-containing protein</fullName>
    </recommendedName>
</protein>
<keyword evidence="2 5" id="KW-0812">Transmembrane</keyword>
<dbReference type="RefSeq" id="XP_033464111.1">
    <property type="nucleotide sequence ID" value="XM_033602108.1"/>
</dbReference>
<dbReference type="GO" id="GO:0050897">
    <property type="term" value="F:cobalt ion binding"/>
    <property type="evidence" value="ECO:0007669"/>
    <property type="project" value="TreeGrafter"/>
</dbReference>
<dbReference type="GO" id="GO:0015095">
    <property type="term" value="F:magnesium ion transmembrane transporter activity"/>
    <property type="evidence" value="ECO:0007669"/>
    <property type="project" value="TreeGrafter"/>
</dbReference>
<dbReference type="GO" id="GO:0000287">
    <property type="term" value="F:magnesium ion binding"/>
    <property type="evidence" value="ECO:0007669"/>
    <property type="project" value="TreeGrafter"/>
</dbReference>
<accession>A0A6J3MGJ5</accession>
<evidence type="ECO:0000256" key="1">
    <source>
        <dbReference type="ARBA" id="ARBA00004651"/>
    </source>
</evidence>
<keyword evidence="3 5" id="KW-1133">Transmembrane helix</keyword>
<dbReference type="InterPro" id="IPR045863">
    <property type="entry name" value="CorA_TM1_TM2"/>
</dbReference>
<gene>
    <name evidence="7" type="ORF">K489DRAFT_329463</name>
</gene>
<evidence type="ECO:0008006" key="8">
    <source>
        <dbReference type="Google" id="ProtNLM"/>
    </source>
</evidence>
<dbReference type="AlphaFoldDB" id="A0A6J3MGJ5"/>
<dbReference type="GO" id="GO:0005886">
    <property type="term" value="C:plasma membrane"/>
    <property type="evidence" value="ECO:0007669"/>
    <property type="project" value="UniProtKB-SubCell"/>
</dbReference>
<reference evidence="7" key="3">
    <citation type="submission" date="2025-08" db="UniProtKB">
        <authorList>
            <consortium name="RefSeq"/>
        </authorList>
    </citation>
    <scope>IDENTIFICATION</scope>
    <source>
        <strain evidence="7">CBS 342.82</strain>
    </source>
</reference>
<dbReference type="GO" id="GO:0015087">
    <property type="term" value="F:cobalt ion transmembrane transporter activity"/>
    <property type="evidence" value="ECO:0007669"/>
    <property type="project" value="TreeGrafter"/>
</dbReference>
<dbReference type="Gene3D" id="1.20.58.340">
    <property type="entry name" value="Magnesium transport protein CorA, transmembrane region"/>
    <property type="match status" value="1"/>
</dbReference>
<feature type="non-terminal residue" evidence="7">
    <location>
        <position position="455"/>
    </location>
</feature>
<name>A0A6J3MGJ5_9PEZI</name>
<sequence length="455" mass="52966">MEELRKYEITDSTIEHNDWKFPDNVKTRPLRPLADEEFLVNHKIDRSYDDSTTKLKLLVGSAIGANIKRAELDSGKLPFDPEVVKSITQQKWISDEYLHLWNRDEGGSAALKSGTFLTFILQTPRDQKAFCSLSLVNREKYYCAGLFIADDTYSVNSLLASQSYDNRQLRAPRDFSILPFNILKKHISQTLAHTQELSRTIISTEKRISEGRIKLEDNHDFKLLNRLNLEHGRLQRRSQFEIELGTNLLKYLDSYQALWQSLWEGATDFIDDMKDKVEQQLRYSDQVRKDLEMMPRRIDNQSKAMSNYIIREDNRLNIEIAKSSQKIAEQARTDNMLNLRLAKATARVAEETRQDSSAMKTLALVTLTFLPATAVASIFSMNGMFNWTPSDDEPLASPYLYVYFVVTIPVTLIVYIAWVMWTKYKEKQYREQSVDLELDEIERTMKLRMRTMTFS</sequence>
<evidence type="ECO:0000256" key="3">
    <source>
        <dbReference type="ARBA" id="ARBA00022989"/>
    </source>
</evidence>
<dbReference type="PANTHER" id="PTHR46494">
    <property type="entry name" value="CORA FAMILY METAL ION TRANSPORTER (EUROFUNG)"/>
    <property type="match status" value="1"/>
</dbReference>
<keyword evidence="6" id="KW-1185">Reference proteome</keyword>
<evidence type="ECO:0000256" key="4">
    <source>
        <dbReference type="ARBA" id="ARBA00023136"/>
    </source>
</evidence>
<organism evidence="7">
    <name type="scientific">Dissoconium aciculare CBS 342.82</name>
    <dbReference type="NCBI Taxonomy" id="1314786"/>
    <lineage>
        <taxon>Eukaryota</taxon>
        <taxon>Fungi</taxon>
        <taxon>Dikarya</taxon>
        <taxon>Ascomycota</taxon>
        <taxon>Pezizomycotina</taxon>
        <taxon>Dothideomycetes</taxon>
        <taxon>Dothideomycetidae</taxon>
        <taxon>Mycosphaerellales</taxon>
        <taxon>Dissoconiaceae</taxon>
        <taxon>Dissoconium</taxon>
    </lineage>
</organism>
<evidence type="ECO:0000256" key="5">
    <source>
        <dbReference type="SAM" id="Phobius"/>
    </source>
</evidence>
<comment type="subcellular location">
    <subcellularLocation>
        <location evidence="1">Cell membrane</location>
        <topology evidence="1">Multi-pass membrane protein</topology>
    </subcellularLocation>
</comment>
<reference evidence="7" key="1">
    <citation type="submission" date="2020-01" db="EMBL/GenBank/DDBJ databases">
        <authorList>
            <consortium name="DOE Joint Genome Institute"/>
            <person name="Haridas S."/>
            <person name="Albert R."/>
            <person name="Binder M."/>
            <person name="Bloem J."/>
            <person name="Labutti K."/>
            <person name="Salamov A."/>
            <person name="Andreopoulos B."/>
            <person name="Baker S.E."/>
            <person name="Barry K."/>
            <person name="Bills G."/>
            <person name="Bluhm B.H."/>
            <person name="Cannon C."/>
            <person name="Castanera R."/>
            <person name="Culley D.E."/>
            <person name="Daum C."/>
            <person name="Ezra D."/>
            <person name="Gonzalez J.B."/>
            <person name="Henrissat B."/>
            <person name="Kuo A."/>
            <person name="Liang C."/>
            <person name="Lipzen A."/>
            <person name="Lutzoni F."/>
            <person name="Magnuson J."/>
            <person name="Mondo S."/>
            <person name="Nolan M."/>
            <person name="Ohm R."/>
            <person name="Pangilinan J."/>
            <person name="Park H.-J."/>
            <person name="Ramirez L."/>
            <person name="Alfaro M."/>
            <person name="Sun H."/>
            <person name="Tritt A."/>
            <person name="Yoshinaga Y."/>
            <person name="Zwiers L.-H."/>
            <person name="Turgeon B.G."/>
            <person name="Goodwin S.B."/>
            <person name="Spatafora J.W."/>
            <person name="Crous P.W."/>
            <person name="Grigoriev I.V."/>
        </authorList>
    </citation>
    <scope>NUCLEOTIDE SEQUENCE</scope>
    <source>
        <strain evidence="7">CBS 342.82</strain>
    </source>
</reference>
<feature type="transmembrane region" description="Helical" evidence="5">
    <location>
        <begin position="400"/>
        <end position="421"/>
    </location>
</feature>
<evidence type="ECO:0000313" key="6">
    <source>
        <dbReference type="Proteomes" id="UP000504637"/>
    </source>
</evidence>
<evidence type="ECO:0000256" key="2">
    <source>
        <dbReference type="ARBA" id="ARBA00022692"/>
    </source>
</evidence>
<dbReference type="GeneID" id="54359908"/>
<feature type="transmembrane region" description="Helical" evidence="5">
    <location>
        <begin position="362"/>
        <end position="380"/>
    </location>
</feature>
<evidence type="ECO:0000313" key="7">
    <source>
        <dbReference type="RefSeq" id="XP_033464111.1"/>
    </source>
</evidence>
<reference evidence="7" key="2">
    <citation type="submission" date="2020-04" db="EMBL/GenBank/DDBJ databases">
        <authorList>
            <consortium name="NCBI Genome Project"/>
        </authorList>
    </citation>
    <scope>NUCLEOTIDE SEQUENCE</scope>
    <source>
        <strain evidence="7">CBS 342.82</strain>
    </source>
</reference>
<proteinExistence type="predicted"/>
<dbReference type="OrthoDB" id="2830640at2759"/>
<keyword evidence="4 5" id="KW-0472">Membrane</keyword>
<dbReference type="SUPFAM" id="SSF144083">
    <property type="entry name" value="Magnesium transport protein CorA, transmembrane region"/>
    <property type="match status" value="1"/>
</dbReference>
<dbReference type="Proteomes" id="UP000504637">
    <property type="component" value="Unplaced"/>
</dbReference>